<evidence type="ECO:0000313" key="4">
    <source>
        <dbReference type="EMBL" id="MDD9327485.1"/>
    </source>
</evidence>
<gene>
    <name evidence="4" type="ORF">ORY91_000884</name>
    <name evidence="5" type="ORF">V9W64_08040</name>
</gene>
<dbReference type="InterPro" id="IPR000682">
    <property type="entry name" value="PCMT"/>
</dbReference>
<evidence type="ECO:0000256" key="3">
    <source>
        <dbReference type="ARBA" id="ARBA00030757"/>
    </source>
</evidence>
<dbReference type="GO" id="GO:0004719">
    <property type="term" value="F:protein-L-isoaspartate (D-aspartate) O-methyltransferase activity"/>
    <property type="evidence" value="ECO:0007669"/>
    <property type="project" value="InterPro"/>
</dbReference>
<sequence>MDFEQARFNMVEQQIRPWDVLDFDLLDALAEIPREHFVDEAQKPYAYADTALPLPNGASMLEPKIVARLIQGLALKPAETVLEIGTGSGYATAVLAKLAAQVVTMDTDREQSARAQVVLDCLGLPNIRFEHGDGLSTPTAAAPYDAVYVGGALKSVPETLKQQLRDGGRLAVIVGNAPVQRALLITRNGSVFEEKVLFDTFVSYLNSPADTAATRFTF</sequence>
<dbReference type="Proteomes" id="UP001149607">
    <property type="component" value="Chromosome"/>
</dbReference>
<dbReference type="Gene3D" id="3.40.50.150">
    <property type="entry name" value="Vaccinia Virus protein VP39"/>
    <property type="match status" value="1"/>
</dbReference>
<evidence type="ECO:0000256" key="1">
    <source>
        <dbReference type="ARBA" id="ARBA00005369"/>
    </source>
</evidence>
<comment type="similarity">
    <text evidence="1">Belongs to the methyltransferase superfamily. L-isoaspartyl/D-aspartyl protein methyltransferase family.</text>
</comment>
<dbReference type="EMBL" id="CP146598">
    <property type="protein sequence ID" value="WWY02652.1"/>
    <property type="molecule type" value="Genomic_DNA"/>
</dbReference>
<dbReference type="Pfam" id="PF01135">
    <property type="entry name" value="PCMT"/>
    <property type="match status" value="1"/>
</dbReference>
<keyword evidence="6" id="KW-1185">Reference proteome</keyword>
<dbReference type="RefSeq" id="WP_274584743.1">
    <property type="nucleotide sequence ID" value="NZ_CP145811.1"/>
</dbReference>
<evidence type="ECO:0000313" key="5">
    <source>
        <dbReference type="EMBL" id="WWY02652.1"/>
    </source>
</evidence>
<dbReference type="AlphaFoldDB" id="A0A9X4E102"/>
<dbReference type="PANTHER" id="PTHR11579">
    <property type="entry name" value="PROTEIN-L-ISOASPARTATE O-METHYLTRANSFERASE"/>
    <property type="match status" value="1"/>
</dbReference>
<dbReference type="EMBL" id="JAPQFL010000002">
    <property type="protein sequence ID" value="MDD9327485.1"/>
    <property type="molecule type" value="Genomic_DNA"/>
</dbReference>
<proteinExistence type="inferred from homology"/>
<dbReference type="SUPFAM" id="SSF53335">
    <property type="entry name" value="S-adenosyl-L-methionine-dependent methyltransferases"/>
    <property type="match status" value="1"/>
</dbReference>
<name>A0A9X4E102_9NEIS</name>
<reference evidence="4" key="1">
    <citation type="submission" date="2022-10" db="EMBL/GenBank/DDBJ databases">
        <authorList>
            <person name="Boutroux M."/>
        </authorList>
    </citation>
    <scope>NUCLEOTIDE SEQUENCE</scope>
    <source>
        <strain evidence="4">51.81</strain>
    </source>
</reference>
<reference evidence="5" key="2">
    <citation type="submission" date="2024-02" db="EMBL/GenBank/DDBJ databases">
        <title>Neisseria leonii sp. nov.</title>
        <authorList>
            <person name="Boutroux M."/>
            <person name="Favre-Rochex S."/>
            <person name="Gorgette O."/>
            <person name="Touak G."/>
            <person name="Muhle E."/>
            <person name="Chesneau O."/>
            <person name="Clermont D."/>
            <person name="Rahi P."/>
        </authorList>
    </citation>
    <scope>NUCLEOTIDE SEQUENCE</scope>
    <source>
        <strain evidence="5">51.81</strain>
    </source>
</reference>
<accession>A0A9X4E102</accession>
<dbReference type="CDD" id="cd02440">
    <property type="entry name" value="AdoMet_MTases"/>
    <property type="match status" value="1"/>
</dbReference>
<organism evidence="4">
    <name type="scientific">Neisseria leonii</name>
    <dbReference type="NCBI Taxonomy" id="2995413"/>
    <lineage>
        <taxon>Bacteria</taxon>
        <taxon>Pseudomonadati</taxon>
        <taxon>Pseudomonadota</taxon>
        <taxon>Betaproteobacteria</taxon>
        <taxon>Neisseriales</taxon>
        <taxon>Neisseriaceae</taxon>
        <taxon>Neisseria</taxon>
    </lineage>
</organism>
<protein>
    <recommendedName>
        <fullName evidence="2">Protein-L-isoaspartate O-methyltransferase</fullName>
    </recommendedName>
    <alternativeName>
        <fullName evidence="3">Protein L-isoaspartyl methyltransferase</fullName>
    </alternativeName>
</protein>
<evidence type="ECO:0000313" key="6">
    <source>
        <dbReference type="Proteomes" id="UP001149607"/>
    </source>
</evidence>
<dbReference type="PANTHER" id="PTHR11579:SF18">
    <property type="entry name" value="PROTEIN-L-ISOASPARTATE O-METHYLTRANSFERASE"/>
    <property type="match status" value="1"/>
</dbReference>
<dbReference type="InterPro" id="IPR029063">
    <property type="entry name" value="SAM-dependent_MTases_sf"/>
</dbReference>
<dbReference type="GO" id="GO:0005737">
    <property type="term" value="C:cytoplasm"/>
    <property type="evidence" value="ECO:0007669"/>
    <property type="project" value="TreeGrafter"/>
</dbReference>
<evidence type="ECO:0000256" key="2">
    <source>
        <dbReference type="ARBA" id="ARBA00013346"/>
    </source>
</evidence>